<proteinExistence type="predicted"/>
<sequence length="35" mass="3925">MIGKLKNRSGMIPGRNTITSVMRLAQRDGSLTRKH</sequence>
<organism evidence="1 2">
    <name type="scientific">Portunus trituberculatus</name>
    <name type="common">Swimming crab</name>
    <name type="synonym">Neptunus trituberculatus</name>
    <dbReference type="NCBI Taxonomy" id="210409"/>
    <lineage>
        <taxon>Eukaryota</taxon>
        <taxon>Metazoa</taxon>
        <taxon>Ecdysozoa</taxon>
        <taxon>Arthropoda</taxon>
        <taxon>Crustacea</taxon>
        <taxon>Multicrustacea</taxon>
        <taxon>Malacostraca</taxon>
        <taxon>Eumalacostraca</taxon>
        <taxon>Eucarida</taxon>
        <taxon>Decapoda</taxon>
        <taxon>Pleocyemata</taxon>
        <taxon>Brachyura</taxon>
        <taxon>Eubrachyura</taxon>
        <taxon>Portunoidea</taxon>
        <taxon>Portunidae</taxon>
        <taxon>Portuninae</taxon>
        <taxon>Portunus</taxon>
    </lineage>
</organism>
<reference evidence="1 2" key="1">
    <citation type="submission" date="2019-05" db="EMBL/GenBank/DDBJ databases">
        <title>Another draft genome of Portunus trituberculatus and its Hox gene families provides insights of decapod evolution.</title>
        <authorList>
            <person name="Jeong J.-H."/>
            <person name="Song I."/>
            <person name="Kim S."/>
            <person name="Choi T."/>
            <person name="Kim D."/>
            <person name="Ryu S."/>
            <person name="Kim W."/>
        </authorList>
    </citation>
    <scope>NUCLEOTIDE SEQUENCE [LARGE SCALE GENOMIC DNA]</scope>
    <source>
        <tissue evidence="1">Muscle</tissue>
    </source>
</reference>
<dbReference type="EMBL" id="VSRR010016744">
    <property type="protein sequence ID" value="MPC59644.1"/>
    <property type="molecule type" value="Genomic_DNA"/>
</dbReference>
<evidence type="ECO:0000313" key="1">
    <source>
        <dbReference type="EMBL" id="MPC59644.1"/>
    </source>
</evidence>
<evidence type="ECO:0000313" key="2">
    <source>
        <dbReference type="Proteomes" id="UP000324222"/>
    </source>
</evidence>
<gene>
    <name evidence="1" type="ORF">E2C01_053668</name>
</gene>
<dbReference type="Proteomes" id="UP000324222">
    <property type="component" value="Unassembled WGS sequence"/>
</dbReference>
<dbReference type="AlphaFoldDB" id="A0A5B7GSX1"/>
<name>A0A5B7GSX1_PORTR</name>
<keyword evidence="2" id="KW-1185">Reference proteome</keyword>
<comment type="caution">
    <text evidence="1">The sequence shown here is derived from an EMBL/GenBank/DDBJ whole genome shotgun (WGS) entry which is preliminary data.</text>
</comment>
<accession>A0A5B7GSX1</accession>
<protein>
    <submittedName>
        <fullName evidence="1">Uncharacterized protein</fullName>
    </submittedName>
</protein>